<dbReference type="eggNOG" id="COG0803">
    <property type="taxonomic scope" value="Bacteria"/>
</dbReference>
<dbReference type="OrthoDB" id="9810636at2"/>
<dbReference type="SUPFAM" id="SSF53807">
    <property type="entry name" value="Helical backbone' metal receptor"/>
    <property type="match status" value="1"/>
</dbReference>
<evidence type="ECO:0000313" key="7">
    <source>
        <dbReference type="Proteomes" id="UP000003011"/>
    </source>
</evidence>
<dbReference type="InterPro" id="IPR050492">
    <property type="entry name" value="Bact_metal-bind_prot9"/>
</dbReference>
<reference evidence="6 7" key="1">
    <citation type="submission" date="2011-08" db="EMBL/GenBank/DDBJ databases">
        <title>The Genome Sequence of Johnsonella ignava ATCC 51276.</title>
        <authorList>
            <consortium name="The Broad Institute Genome Sequencing Platform"/>
            <person name="Earl A."/>
            <person name="Ward D."/>
            <person name="Feldgarden M."/>
            <person name="Gevers D."/>
            <person name="Izard J."/>
            <person name="Blanton J.M."/>
            <person name="Baranova O.V."/>
            <person name="Dewhirst F.E."/>
            <person name="Young S.K."/>
            <person name="Zeng Q."/>
            <person name="Gargeya S."/>
            <person name="Fitzgerald M."/>
            <person name="Haas B."/>
            <person name="Abouelleil A."/>
            <person name="Alvarado L."/>
            <person name="Arachchi H.M."/>
            <person name="Berlin A."/>
            <person name="Brown A."/>
            <person name="Chapman S.B."/>
            <person name="Chen Z."/>
            <person name="Dunbar C."/>
            <person name="Freedman E."/>
            <person name="Gearin G."/>
            <person name="Gellesch M."/>
            <person name="Goldberg J."/>
            <person name="Griggs A."/>
            <person name="Gujja S."/>
            <person name="Heiman D."/>
            <person name="Howarth C."/>
            <person name="Larson L."/>
            <person name="Lui A."/>
            <person name="MacDonald P.J.P."/>
            <person name="Montmayeur A."/>
            <person name="Murphy C."/>
            <person name="Neiman D."/>
            <person name="Pearson M."/>
            <person name="Priest M."/>
            <person name="Roberts A."/>
            <person name="Saif S."/>
            <person name="Shea T."/>
            <person name="Shenoy N."/>
            <person name="Sisk P."/>
            <person name="Stolte C."/>
            <person name="Sykes S."/>
            <person name="Wortman J."/>
            <person name="Nusbaum C."/>
            <person name="Birren B."/>
        </authorList>
    </citation>
    <scope>NUCLEOTIDE SEQUENCE [LARGE SCALE GENOMIC DNA]</scope>
    <source>
        <strain evidence="6 7">ATCC 51276</strain>
    </source>
</reference>
<gene>
    <name evidence="6" type="ORF">HMPREF9333_01096</name>
</gene>
<dbReference type="GO" id="GO:0030001">
    <property type="term" value="P:metal ion transport"/>
    <property type="evidence" value="ECO:0007669"/>
    <property type="project" value="InterPro"/>
</dbReference>
<keyword evidence="7" id="KW-1185">Reference proteome</keyword>
<name>G5GHQ6_9FIRM</name>
<dbReference type="Proteomes" id="UP000003011">
    <property type="component" value="Unassembled WGS sequence"/>
</dbReference>
<keyword evidence="3 5" id="KW-0732">Signal</keyword>
<dbReference type="GO" id="GO:0046872">
    <property type="term" value="F:metal ion binding"/>
    <property type="evidence" value="ECO:0007669"/>
    <property type="project" value="InterPro"/>
</dbReference>
<dbReference type="InterPro" id="IPR006127">
    <property type="entry name" value="ZnuA-like"/>
</dbReference>
<dbReference type="PANTHER" id="PTHR42953:SF3">
    <property type="entry name" value="HIGH-AFFINITY ZINC UPTAKE SYSTEM PROTEIN ZNUA"/>
    <property type="match status" value="1"/>
</dbReference>
<dbReference type="STRING" id="679200.HMPREF9333_01096"/>
<dbReference type="PROSITE" id="PS51257">
    <property type="entry name" value="PROKAR_LIPOPROTEIN"/>
    <property type="match status" value="1"/>
</dbReference>
<feature type="compositionally biased region" description="Basic and acidic residues" evidence="4">
    <location>
        <begin position="141"/>
        <end position="201"/>
    </location>
</feature>
<feature type="region of interest" description="Disordered" evidence="4">
    <location>
        <begin position="141"/>
        <end position="202"/>
    </location>
</feature>
<dbReference type="Gene3D" id="3.40.50.1980">
    <property type="entry name" value="Nitrogenase molybdenum iron protein domain"/>
    <property type="match status" value="2"/>
</dbReference>
<evidence type="ECO:0000256" key="3">
    <source>
        <dbReference type="ARBA" id="ARBA00022729"/>
    </source>
</evidence>
<dbReference type="PATRIC" id="fig|679200.3.peg.1163"/>
<protein>
    <recommendedName>
        <fullName evidence="8">Zinc ABC transporter substrate-binding protein</fullName>
    </recommendedName>
</protein>
<accession>G5GHQ6</accession>
<dbReference type="AlphaFoldDB" id="G5GHQ6"/>
<comment type="caution">
    <text evidence="6">The sequence shown here is derived from an EMBL/GenBank/DDBJ whole genome shotgun (WGS) entry which is preliminary data.</text>
</comment>
<dbReference type="PANTHER" id="PTHR42953">
    <property type="entry name" value="HIGH-AFFINITY ZINC UPTAKE SYSTEM PROTEIN ZNUA-RELATED"/>
    <property type="match status" value="1"/>
</dbReference>
<evidence type="ECO:0000256" key="1">
    <source>
        <dbReference type="ARBA" id="ARBA00011028"/>
    </source>
</evidence>
<dbReference type="Pfam" id="PF01297">
    <property type="entry name" value="ZnuA"/>
    <property type="match status" value="1"/>
</dbReference>
<proteinExistence type="inferred from homology"/>
<sequence>MKKIGLFKKISAVLMSALLISGCAAPQGQSSSSGLSGGDQKSSQKKISVVCTIFPEYDWVNQIIEGQEDRYDVTLLLDNGSDLHSYQPTADDIAKISACDLFIYVGGESDGWVKGALSESSNPNMQVINLMEIMGNKAKEEEVKEGMQADDDHDHDHSDKDKHDNSQEADHDHADHKDSDHEHSDHEHSDHEHSDHEHSDVEEIEYDEHVWLSLKNSQALISEIEESIEKIDPENKEVYKNNTDKYTKKLASLDKEYETAVKLAKRNTLVFGDRFPFRYMVDDYNLDYYAAFVGCSAETEASFNTVVFLANKVDELDIPVVLTIEKSDQKIAKTIVENTRDKNQKIEVMDSLQSVTKDDIKAGTTYYGVMEKNLEVLKKALD</sequence>
<feature type="chain" id="PRO_5038565733" description="Zinc ABC transporter substrate-binding protein" evidence="5">
    <location>
        <begin position="25"/>
        <end position="382"/>
    </location>
</feature>
<evidence type="ECO:0000256" key="4">
    <source>
        <dbReference type="SAM" id="MobiDB-lite"/>
    </source>
</evidence>
<feature type="signal peptide" evidence="5">
    <location>
        <begin position="1"/>
        <end position="24"/>
    </location>
</feature>
<evidence type="ECO:0008006" key="8">
    <source>
        <dbReference type="Google" id="ProtNLM"/>
    </source>
</evidence>
<keyword evidence="2" id="KW-0813">Transport</keyword>
<comment type="similarity">
    <text evidence="1">Belongs to the bacterial solute-binding protein 9 family.</text>
</comment>
<evidence type="ECO:0000256" key="5">
    <source>
        <dbReference type="SAM" id="SignalP"/>
    </source>
</evidence>
<dbReference type="RefSeq" id="WP_005540511.1">
    <property type="nucleotide sequence ID" value="NZ_JH378831.1"/>
</dbReference>
<evidence type="ECO:0000313" key="6">
    <source>
        <dbReference type="EMBL" id="EHI55749.1"/>
    </source>
</evidence>
<dbReference type="EMBL" id="ACZL01000017">
    <property type="protein sequence ID" value="EHI55749.1"/>
    <property type="molecule type" value="Genomic_DNA"/>
</dbReference>
<organism evidence="6 7">
    <name type="scientific">Johnsonella ignava ATCC 51276</name>
    <dbReference type="NCBI Taxonomy" id="679200"/>
    <lineage>
        <taxon>Bacteria</taxon>
        <taxon>Bacillati</taxon>
        <taxon>Bacillota</taxon>
        <taxon>Clostridia</taxon>
        <taxon>Lachnospirales</taxon>
        <taxon>Lachnospiraceae</taxon>
        <taxon>Johnsonella</taxon>
    </lineage>
</organism>
<dbReference type="HOGENOM" id="CLU_016838_1_0_9"/>
<evidence type="ECO:0000256" key="2">
    <source>
        <dbReference type="ARBA" id="ARBA00022448"/>
    </source>
</evidence>